<name>X0X001_9ZZZZ</name>
<organism evidence="1">
    <name type="scientific">marine sediment metagenome</name>
    <dbReference type="NCBI Taxonomy" id="412755"/>
    <lineage>
        <taxon>unclassified sequences</taxon>
        <taxon>metagenomes</taxon>
        <taxon>ecological metagenomes</taxon>
    </lineage>
</organism>
<accession>X0X001</accession>
<gene>
    <name evidence="1" type="ORF">S01H1_74365</name>
</gene>
<evidence type="ECO:0000313" key="1">
    <source>
        <dbReference type="EMBL" id="GAG36310.1"/>
    </source>
</evidence>
<comment type="caution">
    <text evidence="1">The sequence shown here is derived from an EMBL/GenBank/DDBJ whole genome shotgun (WGS) entry which is preliminary data.</text>
</comment>
<sequence>MTDTTTTVEKVESFSPFSNTGEDYYLNDNWNN</sequence>
<reference evidence="1" key="1">
    <citation type="journal article" date="2014" name="Front. Microbiol.">
        <title>High frequency of phylogenetically diverse reductive dehalogenase-homologous genes in deep subseafloor sedimentary metagenomes.</title>
        <authorList>
            <person name="Kawai M."/>
            <person name="Futagami T."/>
            <person name="Toyoda A."/>
            <person name="Takaki Y."/>
            <person name="Nishi S."/>
            <person name="Hori S."/>
            <person name="Arai W."/>
            <person name="Tsubouchi T."/>
            <person name="Morono Y."/>
            <person name="Uchiyama I."/>
            <person name="Ito T."/>
            <person name="Fujiyama A."/>
            <person name="Inagaki F."/>
            <person name="Takami H."/>
        </authorList>
    </citation>
    <scope>NUCLEOTIDE SEQUENCE</scope>
    <source>
        <strain evidence="1">Expedition CK06-06</strain>
    </source>
</reference>
<feature type="non-terminal residue" evidence="1">
    <location>
        <position position="32"/>
    </location>
</feature>
<dbReference type="AlphaFoldDB" id="X0X001"/>
<proteinExistence type="predicted"/>
<protein>
    <submittedName>
        <fullName evidence="1">Uncharacterized protein</fullName>
    </submittedName>
</protein>
<dbReference type="EMBL" id="BARS01049750">
    <property type="protein sequence ID" value="GAG36310.1"/>
    <property type="molecule type" value="Genomic_DNA"/>
</dbReference>